<feature type="disulfide bond" evidence="17">
    <location>
        <begin position="610"/>
        <end position="621"/>
    </location>
</feature>
<dbReference type="PRINTS" id="PR01186">
    <property type="entry name" value="INTEGRINB"/>
</dbReference>
<evidence type="ECO:0000256" key="15">
    <source>
        <dbReference type="ARBA" id="ARBA00023157"/>
    </source>
</evidence>
<evidence type="ECO:0000256" key="2">
    <source>
        <dbReference type="ARBA" id="ARBA00007449"/>
    </source>
</evidence>
<feature type="domain" description="Integrin beta subunit tail" evidence="22">
    <location>
        <begin position="632"/>
        <end position="717"/>
    </location>
</feature>
<feature type="disulfide bond" evidence="17">
    <location>
        <begin position="472"/>
        <end position="481"/>
    </location>
</feature>
<keyword evidence="9" id="KW-0106">Calcium</keyword>
<dbReference type="Pfam" id="PF18372">
    <property type="entry name" value="I-EGF_1"/>
    <property type="match status" value="1"/>
</dbReference>
<keyword evidence="7" id="KW-0732">Signal</keyword>
<organism evidence="23 24">
    <name type="scientific">Aromia moschata</name>
    <dbReference type="NCBI Taxonomy" id="1265417"/>
    <lineage>
        <taxon>Eukaryota</taxon>
        <taxon>Metazoa</taxon>
        <taxon>Ecdysozoa</taxon>
        <taxon>Arthropoda</taxon>
        <taxon>Hexapoda</taxon>
        <taxon>Insecta</taxon>
        <taxon>Pterygota</taxon>
        <taxon>Neoptera</taxon>
        <taxon>Endopterygota</taxon>
        <taxon>Coleoptera</taxon>
        <taxon>Polyphaga</taxon>
        <taxon>Cucujiformia</taxon>
        <taxon>Chrysomeloidea</taxon>
        <taxon>Cerambycidae</taxon>
        <taxon>Cerambycinae</taxon>
        <taxon>Callichromatini</taxon>
        <taxon>Aromia</taxon>
    </lineage>
</organism>
<feature type="disulfide bond" evidence="17">
    <location>
        <begin position="563"/>
        <end position="568"/>
    </location>
</feature>
<feature type="disulfide bond" evidence="17">
    <location>
        <begin position="658"/>
        <end position="688"/>
    </location>
</feature>
<feature type="disulfide bond" evidence="17">
    <location>
        <begin position="581"/>
        <end position="588"/>
    </location>
</feature>
<comment type="caution">
    <text evidence="23">The sequence shown here is derived from an EMBL/GenBank/DDBJ whole genome shotgun (WGS) entry which is preliminary data.</text>
</comment>
<dbReference type="SMART" id="SM01241">
    <property type="entry name" value="Integrin_b_cyt"/>
    <property type="match status" value="1"/>
</dbReference>
<keyword evidence="4" id="KW-0245">EGF-like domain</keyword>
<accession>A0AAV8YRJ9</accession>
<feature type="disulfide bond" evidence="17">
    <location>
        <begin position="603"/>
        <end position="608"/>
    </location>
</feature>
<dbReference type="Pfam" id="PF07965">
    <property type="entry name" value="Integrin_B_tail"/>
    <property type="match status" value="1"/>
</dbReference>
<evidence type="ECO:0000256" key="9">
    <source>
        <dbReference type="ARBA" id="ARBA00022837"/>
    </source>
</evidence>
<feature type="disulfide bond" evidence="17">
    <location>
        <begin position="544"/>
        <end position="549"/>
    </location>
</feature>
<evidence type="ECO:0000256" key="19">
    <source>
        <dbReference type="SAM" id="Phobius"/>
    </source>
</evidence>
<dbReference type="GO" id="GO:0007229">
    <property type="term" value="P:integrin-mediated signaling pathway"/>
    <property type="evidence" value="ECO:0007669"/>
    <property type="project" value="UniProtKB-KW"/>
</dbReference>
<dbReference type="InterPro" id="IPR014836">
    <property type="entry name" value="Integrin_bsu_cyt_dom"/>
</dbReference>
<dbReference type="Proteomes" id="UP001162162">
    <property type="component" value="Unassembled WGS sequence"/>
</dbReference>
<evidence type="ECO:0000256" key="16">
    <source>
        <dbReference type="ARBA" id="ARBA00023180"/>
    </source>
</evidence>
<feature type="disulfide bond" evidence="17">
    <location>
        <begin position="182"/>
        <end position="189"/>
    </location>
</feature>
<dbReference type="InterPro" id="IPR002369">
    <property type="entry name" value="Integrin_bsu_VWA"/>
</dbReference>
<dbReference type="SUPFAM" id="SSF69179">
    <property type="entry name" value="Integrin domains"/>
    <property type="match status" value="1"/>
</dbReference>
<evidence type="ECO:0000256" key="6">
    <source>
        <dbReference type="ARBA" id="ARBA00022723"/>
    </source>
</evidence>
<dbReference type="PIRSF" id="PIRSF002512">
    <property type="entry name" value="Integrin_B"/>
    <property type="match status" value="1"/>
</dbReference>
<keyword evidence="16" id="KW-0325">Glycoprotein</keyword>
<dbReference type="PROSITE" id="PS00243">
    <property type="entry name" value="I_EGF_1"/>
    <property type="match status" value="1"/>
</dbReference>
<feature type="disulfide bond" evidence="17">
    <location>
        <begin position="440"/>
        <end position="444"/>
    </location>
</feature>
<keyword evidence="5 18" id="KW-0812">Transmembrane</keyword>
<dbReference type="GO" id="GO:0007160">
    <property type="term" value="P:cell-matrix adhesion"/>
    <property type="evidence" value="ECO:0007669"/>
    <property type="project" value="TreeGrafter"/>
</dbReference>
<dbReference type="InterPro" id="IPR036465">
    <property type="entry name" value="vWFA_dom_sf"/>
</dbReference>
<dbReference type="PANTHER" id="PTHR10082">
    <property type="entry name" value="INTEGRIN BETA SUBUNIT"/>
    <property type="match status" value="1"/>
</dbReference>
<dbReference type="InterPro" id="IPR012896">
    <property type="entry name" value="Integrin_bsu_tail"/>
</dbReference>
<dbReference type="GO" id="GO:0046872">
    <property type="term" value="F:metal ion binding"/>
    <property type="evidence" value="ECO:0007669"/>
    <property type="project" value="UniProtKB-KW"/>
</dbReference>
<dbReference type="Pfam" id="PF00362">
    <property type="entry name" value="Integrin_beta"/>
    <property type="match status" value="1"/>
</dbReference>
<evidence type="ECO:0000256" key="12">
    <source>
        <dbReference type="ARBA" id="ARBA00022989"/>
    </source>
</evidence>
<keyword evidence="14 19" id="KW-0472">Membrane</keyword>
<protein>
    <recommendedName>
        <fullName evidence="18">Integrin beta</fullName>
    </recommendedName>
</protein>
<feature type="disulfide bond" evidence="17">
    <location>
        <begin position="237"/>
        <end position="278"/>
    </location>
</feature>
<dbReference type="PANTHER" id="PTHR10082:SF60">
    <property type="entry name" value="INTEGRIN BETA-PS"/>
    <property type="match status" value="1"/>
</dbReference>
<evidence type="ECO:0000256" key="14">
    <source>
        <dbReference type="ARBA" id="ARBA00023136"/>
    </source>
</evidence>
<dbReference type="Gene3D" id="4.10.1240.30">
    <property type="match status" value="1"/>
</dbReference>
<dbReference type="PROSITE" id="PS52047">
    <property type="entry name" value="I_EGF_2"/>
    <property type="match status" value="2"/>
</dbReference>
<dbReference type="Gene3D" id="1.20.5.100">
    <property type="entry name" value="Cytochrome c1, transmembrane anchor, C-terminal"/>
    <property type="match status" value="1"/>
</dbReference>
<evidence type="ECO:0000256" key="1">
    <source>
        <dbReference type="ARBA" id="ARBA00004251"/>
    </source>
</evidence>
<dbReference type="Pfam" id="PF08725">
    <property type="entry name" value="Integrin_b_cyt"/>
    <property type="match status" value="1"/>
</dbReference>
<dbReference type="GO" id="GO:0009986">
    <property type="term" value="C:cell surface"/>
    <property type="evidence" value="ECO:0007669"/>
    <property type="project" value="TreeGrafter"/>
</dbReference>
<dbReference type="GO" id="GO:0016477">
    <property type="term" value="P:cell migration"/>
    <property type="evidence" value="ECO:0007669"/>
    <property type="project" value="TreeGrafter"/>
</dbReference>
<evidence type="ECO:0000256" key="11">
    <source>
        <dbReference type="ARBA" id="ARBA00022889"/>
    </source>
</evidence>
<dbReference type="SUPFAM" id="SSF69687">
    <property type="entry name" value="Integrin beta tail domain"/>
    <property type="match status" value="1"/>
</dbReference>
<feature type="disulfide bond" evidence="17">
    <location>
        <begin position="605"/>
        <end position="654"/>
    </location>
</feature>
<comment type="subcellular location">
    <subcellularLocation>
        <location evidence="1 18">Cell membrane</location>
        <topology evidence="1 18">Single-pass type I membrane protein</topology>
    </subcellularLocation>
</comment>
<feature type="transmembrane region" description="Helical" evidence="19">
    <location>
        <begin position="718"/>
        <end position="740"/>
    </location>
</feature>
<evidence type="ECO:0000256" key="13">
    <source>
        <dbReference type="ARBA" id="ARBA00023037"/>
    </source>
</evidence>
<evidence type="ECO:0000256" key="5">
    <source>
        <dbReference type="ARBA" id="ARBA00022692"/>
    </source>
</evidence>
<evidence type="ECO:0000256" key="18">
    <source>
        <dbReference type="RuleBase" id="RU000633"/>
    </source>
</evidence>
<dbReference type="GO" id="GO:0033627">
    <property type="term" value="P:cell adhesion mediated by integrin"/>
    <property type="evidence" value="ECO:0007669"/>
    <property type="project" value="TreeGrafter"/>
</dbReference>
<feature type="domain" description="Integrin beta subunit VWA" evidence="20">
    <location>
        <begin position="59"/>
        <end position="442"/>
    </location>
</feature>
<dbReference type="SUPFAM" id="SSF57196">
    <property type="entry name" value="EGF/Laminin"/>
    <property type="match status" value="1"/>
</dbReference>
<feature type="disulfide bond" evidence="17">
    <location>
        <begin position="570"/>
        <end position="579"/>
    </location>
</feature>
<feature type="disulfide bond" evidence="17">
    <location>
        <begin position="380"/>
        <end position="388"/>
    </location>
</feature>
<dbReference type="Gene3D" id="2.60.40.1510">
    <property type="entry name" value="ntegrin, alpha v. Chain A, domain 3"/>
    <property type="match status" value="1"/>
</dbReference>
<dbReference type="GO" id="GO:0008305">
    <property type="term" value="C:integrin complex"/>
    <property type="evidence" value="ECO:0007669"/>
    <property type="project" value="TreeGrafter"/>
</dbReference>
<feature type="disulfide bond" evidence="17">
    <location>
        <begin position="527"/>
        <end position="542"/>
    </location>
</feature>
<dbReference type="Gene3D" id="2.10.25.10">
    <property type="entry name" value="Laminin"/>
    <property type="match status" value="2"/>
</dbReference>
<keyword evidence="3" id="KW-1003">Cell membrane</keyword>
<keyword evidence="13 18" id="KW-0401">Integrin</keyword>
<reference evidence="23" key="1">
    <citation type="journal article" date="2023" name="Insect Mol. Biol.">
        <title>Genome sequencing provides insights into the evolution of gene families encoding plant cell wall-degrading enzymes in longhorned beetles.</title>
        <authorList>
            <person name="Shin N.R."/>
            <person name="Okamura Y."/>
            <person name="Kirsch R."/>
            <person name="Pauchet Y."/>
        </authorList>
    </citation>
    <scope>NUCLEOTIDE SEQUENCE</scope>
    <source>
        <strain evidence="23">AMC_N1</strain>
    </source>
</reference>
<dbReference type="FunFam" id="2.10.25.10:FF:000036">
    <property type="entry name" value="Integrin beta"/>
    <property type="match status" value="1"/>
</dbReference>
<keyword evidence="10" id="KW-0460">Magnesium</keyword>
<dbReference type="GO" id="GO:0005178">
    <property type="term" value="F:integrin binding"/>
    <property type="evidence" value="ECO:0007669"/>
    <property type="project" value="TreeGrafter"/>
</dbReference>
<dbReference type="AlphaFoldDB" id="A0AAV8YRJ9"/>
<feature type="disulfide bond" evidence="17">
    <location>
        <begin position="411"/>
        <end position="680"/>
    </location>
</feature>
<keyword evidence="24" id="KW-1185">Reference proteome</keyword>
<dbReference type="GO" id="GO:0007157">
    <property type="term" value="P:heterophilic cell-cell adhesion via plasma membrane cell adhesion molecules"/>
    <property type="evidence" value="ECO:0007669"/>
    <property type="project" value="UniProtKB-ARBA"/>
</dbReference>
<dbReference type="GO" id="GO:0005925">
    <property type="term" value="C:focal adhesion"/>
    <property type="evidence" value="ECO:0007669"/>
    <property type="project" value="TreeGrafter"/>
</dbReference>
<evidence type="ECO:0000259" key="20">
    <source>
        <dbReference type="SMART" id="SM00187"/>
    </source>
</evidence>
<dbReference type="InterPro" id="IPR015812">
    <property type="entry name" value="Integrin_bsu"/>
</dbReference>
<dbReference type="InterPro" id="IPR057243">
    <property type="entry name" value="Integrin_I-EGF_CS"/>
</dbReference>
<dbReference type="SMART" id="SM00187">
    <property type="entry name" value="INB"/>
    <property type="match status" value="1"/>
</dbReference>
<evidence type="ECO:0000256" key="7">
    <source>
        <dbReference type="ARBA" id="ARBA00022729"/>
    </source>
</evidence>
<dbReference type="InterPro" id="IPR036349">
    <property type="entry name" value="Integrin_bsu_tail_dom_sf"/>
</dbReference>
<keyword evidence="6" id="KW-0479">Metal-binding</keyword>
<dbReference type="SUPFAM" id="SSF53300">
    <property type="entry name" value="vWA-like"/>
    <property type="match status" value="1"/>
</dbReference>
<dbReference type="InterPro" id="IPR013111">
    <property type="entry name" value="EGF_extracell"/>
</dbReference>
<comment type="similarity">
    <text evidence="2 18">Belongs to the integrin beta chain family.</text>
</comment>
<evidence type="ECO:0000256" key="3">
    <source>
        <dbReference type="ARBA" id="ARBA00022475"/>
    </source>
</evidence>
<proteinExistence type="inferred from homology"/>
<feature type="disulfide bond" evidence="17">
    <location>
        <begin position="467"/>
        <end position="505"/>
    </location>
</feature>
<keyword evidence="12 19" id="KW-1133">Transmembrane helix</keyword>
<dbReference type="InterPro" id="IPR040622">
    <property type="entry name" value="EGF_integrin_1"/>
</dbReference>
<keyword evidence="15 17" id="KW-1015">Disulfide bond</keyword>
<keyword evidence="8" id="KW-0677">Repeat</keyword>
<feature type="domain" description="Integrin beta subunit cytoplasmic" evidence="21">
    <location>
        <begin position="741"/>
        <end position="787"/>
    </location>
</feature>
<dbReference type="EMBL" id="JAPWTK010000048">
    <property type="protein sequence ID" value="KAJ8954366.1"/>
    <property type="molecule type" value="Genomic_DNA"/>
</dbReference>
<name>A0AAV8YRJ9_9CUCU</name>
<evidence type="ECO:0000256" key="4">
    <source>
        <dbReference type="ARBA" id="ARBA00022536"/>
    </source>
</evidence>
<dbReference type="Gene3D" id="3.40.50.410">
    <property type="entry name" value="von Willebrand factor, type A domain"/>
    <property type="match status" value="1"/>
</dbReference>
<evidence type="ECO:0000259" key="22">
    <source>
        <dbReference type="SMART" id="SM01242"/>
    </source>
</evidence>
<evidence type="ECO:0000259" key="21">
    <source>
        <dbReference type="SMART" id="SM01241"/>
    </source>
</evidence>
<dbReference type="SMART" id="SM01242">
    <property type="entry name" value="Integrin_B_tail"/>
    <property type="match status" value="1"/>
</dbReference>
<feature type="disulfide bond" evidence="17">
    <location>
        <begin position="632"/>
        <end position="641"/>
    </location>
</feature>
<gene>
    <name evidence="23" type="ORF">NQ318_011039</name>
</gene>
<keyword evidence="11 18" id="KW-0130">Cell adhesion</keyword>
<feature type="disulfide bond" evidence="17">
    <location>
        <begin position="565"/>
        <end position="597"/>
    </location>
</feature>
<dbReference type="FunFam" id="3.40.50.410:FF:000002">
    <property type="entry name" value="Integrin beta"/>
    <property type="match status" value="1"/>
</dbReference>
<evidence type="ECO:0000256" key="10">
    <source>
        <dbReference type="ARBA" id="ARBA00022842"/>
    </source>
</evidence>
<dbReference type="InterPro" id="IPR032695">
    <property type="entry name" value="Integrin_dom_sf"/>
</dbReference>
<feature type="disulfide bond" evidence="17">
    <location>
        <begin position="638"/>
        <end position="712"/>
    </location>
</feature>
<sequence>MHNYRRVTFKGLNKYGTCFGSQSSRPPPRWPSHGHLEYGIPIRGRLEDERPKKQTQGKVPVHCAHKNISSDSWCSDGLISPSSSRSTLQNKLFSSANDDPIQLRPQRIQLSQAENYPVDLYYIMDLSASMEQHRKKLGTLGVKLAEALKNITNNVRIGFGSFIDKVDLPFVSTFPDKLKRPCKLGKINCVSPYSFKNHLNLSTNYEAFKKQVTDARVSGNLDAPEGGLDAIMQAIVCKEHIGWRSQARHLLVFSTDAEFHIAGDGKLAGVIEPNDAKCHMLNNLYTDYLKYDYPSVSQINYVARENNINIIFAIVKKDGNIKQSYQKLSDRIENSNFGELQENDNSVINLVVSNYKKIVQYVTLTSNASDDVDIKFSTNCKSPRPNGCSNVHVGEIVDFTATIQPLDILECSASGPTKRIISIKPDALDESLIIELDVICNCPCSSSNDSTYRPNSRECSGHGDLECGICKCDPGRFGRSCQCDSSSSLSEDTTNCQKNEKSEICSAPDLATLRRRDLEGRCGKCECNSRPNPNEKISGIFCECNNYSCKRDGGLLCSGKGTCNCGKCECYAGYTGEACECPDSNSTCIAPGGELVCSGYGRCDCGQCECNVAAGHSGKYCEECTTCPAQRCEELRHCVECQAYQTGAYNQDECKINCTAFLTQVVDKFDDNDDSDIKKCRVPDKMGCIIIFEYTYDENKELVVRAQKERLCAGPPNVLAWILAVIGTILLAGLILLIVWKVCTTVHDRREYAKFENERKALKWHRNDNPLYKGANLEYANPVYNRSSRLSSK</sequence>
<evidence type="ECO:0000313" key="24">
    <source>
        <dbReference type="Proteomes" id="UP001162162"/>
    </source>
</evidence>
<feature type="disulfide bond" evidence="17">
    <location>
        <begin position="522"/>
        <end position="557"/>
    </location>
</feature>
<evidence type="ECO:0000256" key="17">
    <source>
        <dbReference type="PIRSR" id="PIRSR002512-1"/>
    </source>
</evidence>
<evidence type="ECO:0000256" key="8">
    <source>
        <dbReference type="ARBA" id="ARBA00022737"/>
    </source>
</evidence>
<evidence type="ECO:0000313" key="23">
    <source>
        <dbReference type="EMBL" id="KAJ8954366.1"/>
    </source>
</evidence>
<dbReference type="Pfam" id="PF07974">
    <property type="entry name" value="EGF_2"/>
    <property type="match status" value="1"/>
</dbReference>